<name>A0ABU9U7K8_9GAMM</name>
<accession>A0ABU9U7K8</accession>
<comment type="caution">
    <text evidence="2">The sequence shown here is derived from an EMBL/GenBank/DDBJ whole genome shotgun (WGS) entry which is preliminary data.</text>
</comment>
<dbReference type="InterPro" id="IPR001466">
    <property type="entry name" value="Beta-lactam-related"/>
</dbReference>
<dbReference type="RefSeq" id="WP_342884636.1">
    <property type="nucleotide sequence ID" value="NZ_JBBMQU010000060.1"/>
</dbReference>
<dbReference type="Proteomes" id="UP001388366">
    <property type="component" value="Unassembled WGS sequence"/>
</dbReference>
<dbReference type="GO" id="GO:0016787">
    <property type="term" value="F:hydrolase activity"/>
    <property type="evidence" value="ECO:0007669"/>
    <property type="project" value="UniProtKB-KW"/>
</dbReference>
<dbReference type="SUPFAM" id="SSF56601">
    <property type="entry name" value="beta-lactamase/transpeptidase-like"/>
    <property type="match status" value="1"/>
</dbReference>
<feature type="domain" description="Beta-lactamase-related" evidence="1">
    <location>
        <begin position="70"/>
        <end position="403"/>
    </location>
</feature>
<dbReference type="Pfam" id="PF00144">
    <property type="entry name" value="Beta-lactamase"/>
    <property type="match status" value="1"/>
</dbReference>
<dbReference type="EMBL" id="JBBMQU010000060">
    <property type="protein sequence ID" value="MEM5553022.1"/>
    <property type="molecule type" value="Genomic_DNA"/>
</dbReference>
<reference evidence="2 3" key="1">
    <citation type="submission" date="2024-03" db="EMBL/GenBank/DDBJ databases">
        <title>Community enrichment and isolation of bacterial strains for fucoidan degradation.</title>
        <authorList>
            <person name="Sichert A."/>
        </authorList>
    </citation>
    <scope>NUCLEOTIDE SEQUENCE [LARGE SCALE GENOMIC DNA]</scope>
    <source>
        <strain evidence="2 3">AS81</strain>
    </source>
</reference>
<proteinExistence type="predicted"/>
<protein>
    <submittedName>
        <fullName evidence="2">Serine hydrolase</fullName>
        <ecNumber evidence="2">3.-.-.-</ecNumber>
    </submittedName>
</protein>
<dbReference type="InterPro" id="IPR050491">
    <property type="entry name" value="AmpC-like"/>
</dbReference>
<sequence length="425" mass="46885">MNYAKALTRILLIFLLTLITACGGVEEKITLFLGGIAKDKLDDVYQTAESDPDIINLAMSVESPTQKFSWHQAGGIAYPKTGEEMTIQTPFRIASIGKTFTATLIMQMIEAGSLSLSTPISDILTDSDMPLHHTLNELHQIGGISNGESLTVGQLLNHTSGLRDYIADEPDDDATSHSLAALQILDVTKLLPTGISKQSWTSISVLEYFFSSGMHQYAKNSPGENYHYSDTNYLLLGIIIEKISGMSLADNYQVEIFSQSEMNFAYLEWHEAAKGKGPAHHYSNLSPFGIDENIDVIASGLNTSFDWAGGGIVSNIEELNSYVSDLFNDKLFQNVSTLKEMQKTVNIENESFSYGLGMKRMEYQLAHKTVVVYGHDGAWGTGMYYIPATDTSIVFTINQAAPQDKDWLLEILRALDKALLFTAIK</sequence>
<dbReference type="PROSITE" id="PS51257">
    <property type="entry name" value="PROKAR_LIPOPROTEIN"/>
    <property type="match status" value="1"/>
</dbReference>
<dbReference type="PANTHER" id="PTHR46825">
    <property type="entry name" value="D-ALANYL-D-ALANINE-CARBOXYPEPTIDASE/ENDOPEPTIDASE AMPH"/>
    <property type="match status" value="1"/>
</dbReference>
<evidence type="ECO:0000313" key="3">
    <source>
        <dbReference type="Proteomes" id="UP001388366"/>
    </source>
</evidence>
<gene>
    <name evidence="2" type="ORF">WNY63_20070</name>
</gene>
<evidence type="ECO:0000313" key="2">
    <source>
        <dbReference type="EMBL" id="MEM5553022.1"/>
    </source>
</evidence>
<dbReference type="EC" id="3.-.-.-" evidence="2"/>
<dbReference type="PANTHER" id="PTHR46825:SF7">
    <property type="entry name" value="D-ALANYL-D-ALANINE CARBOXYPEPTIDASE"/>
    <property type="match status" value="1"/>
</dbReference>
<dbReference type="Gene3D" id="3.40.710.10">
    <property type="entry name" value="DD-peptidase/beta-lactamase superfamily"/>
    <property type="match status" value="1"/>
</dbReference>
<dbReference type="InterPro" id="IPR012338">
    <property type="entry name" value="Beta-lactam/transpept-like"/>
</dbReference>
<organism evidence="2 3">
    <name type="scientific">Pseudoalteromonas neustonica</name>
    <dbReference type="NCBI Taxonomy" id="1840331"/>
    <lineage>
        <taxon>Bacteria</taxon>
        <taxon>Pseudomonadati</taxon>
        <taxon>Pseudomonadota</taxon>
        <taxon>Gammaproteobacteria</taxon>
        <taxon>Alteromonadales</taxon>
        <taxon>Pseudoalteromonadaceae</taxon>
        <taxon>Pseudoalteromonas</taxon>
    </lineage>
</organism>
<evidence type="ECO:0000259" key="1">
    <source>
        <dbReference type="Pfam" id="PF00144"/>
    </source>
</evidence>
<keyword evidence="2" id="KW-0378">Hydrolase</keyword>
<keyword evidence="3" id="KW-1185">Reference proteome</keyword>